<evidence type="ECO:0000313" key="10">
    <source>
        <dbReference type="EMBL" id="MEZ0165076.1"/>
    </source>
</evidence>
<keyword evidence="3" id="KW-1003">Cell membrane</keyword>
<sequence>MTSEPTRSAPARPERRGPSGERTVAVGSHTVLGIWAVLVLLPFAWTVVSSFKTNREIFASPFSLPREWRFQNYVDAWNTAGIGSYFVNSVVVVACALMLTMLMGAMSAYVLARFDFRGRTVLRYLIVAGLTFPVFLAVVPLFFILQQLGVLNTLPGLILSYAAYAYPFTVFFLLSFFEQLPGEIAEAAAIDGASEWRTFFQVMLPMAGPGMAAVAILNFVGLWNQFLLPVVLNSDRSNYVLTQGLAAFASQAGYDVNFGALFAGSVMTVVPVLVVYLVFQRRLQGAVSAGGLK</sequence>
<evidence type="ECO:0000256" key="5">
    <source>
        <dbReference type="ARBA" id="ARBA00022989"/>
    </source>
</evidence>
<proteinExistence type="inferred from homology"/>
<reference evidence="10 11" key="1">
    <citation type="submission" date="2024-07" db="EMBL/GenBank/DDBJ databases">
        <authorList>
            <person name="Thanompreechachai J."/>
            <person name="Duangmal K."/>
        </authorList>
    </citation>
    <scope>NUCLEOTIDE SEQUENCE [LARGE SCALE GENOMIC DNA]</scope>
    <source>
        <strain evidence="10 11">LSe6-4</strain>
    </source>
</reference>
<evidence type="ECO:0000256" key="6">
    <source>
        <dbReference type="ARBA" id="ARBA00023136"/>
    </source>
</evidence>
<feature type="transmembrane region" description="Helical" evidence="7">
    <location>
        <begin position="85"/>
        <end position="112"/>
    </location>
</feature>
<dbReference type="PANTHER" id="PTHR43744">
    <property type="entry name" value="ABC TRANSPORTER PERMEASE PROTEIN MG189-RELATED-RELATED"/>
    <property type="match status" value="1"/>
</dbReference>
<comment type="similarity">
    <text evidence="7">Belongs to the binding-protein-dependent transport system permease family.</text>
</comment>
<feature type="transmembrane region" description="Helical" evidence="7">
    <location>
        <begin position="157"/>
        <end position="177"/>
    </location>
</feature>
<feature type="transmembrane region" description="Helical" evidence="7">
    <location>
        <begin position="258"/>
        <end position="279"/>
    </location>
</feature>
<evidence type="ECO:0000256" key="1">
    <source>
        <dbReference type="ARBA" id="ARBA00004651"/>
    </source>
</evidence>
<dbReference type="Proteomes" id="UP001565927">
    <property type="component" value="Unassembled WGS sequence"/>
</dbReference>
<evidence type="ECO:0000256" key="8">
    <source>
        <dbReference type="SAM" id="MobiDB-lite"/>
    </source>
</evidence>
<dbReference type="EMBL" id="JBGFTU010000009">
    <property type="protein sequence ID" value="MEZ0165076.1"/>
    <property type="molecule type" value="Genomic_DNA"/>
</dbReference>
<feature type="transmembrane region" description="Helical" evidence="7">
    <location>
        <begin position="124"/>
        <end position="145"/>
    </location>
</feature>
<evidence type="ECO:0000256" key="7">
    <source>
        <dbReference type="RuleBase" id="RU363032"/>
    </source>
</evidence>
<gene>
    <name evidence="10" type="ORF">AB2L27_09900</name>
</gene>
<keyword evidence="11" id="KW-1185">Reference proteome</keyword>
<protein>
    <submittedName>
        <fullName evidence="10">Carbohydrate ABC transporter permease</fullName>
    </submittedName>
</protein>
<dbReference type="Pfam" id="PF00528">
    <property type="entry name" value="BPD_transp_1"/>
    <property type="match status" value="1"/>
</dbReference>
<keyword evidence="2 7" id="KW-0813">Transport</keyword>
<dbReference type="InterPro" id="IPR000515">
    <property type="entry name" value="MetI-like"/>
</dbReference>
<dbReference type="PROSITE" id="PS50928">
    <property type="entry name" value="ABC_TM1"/>
    <property type="match status" value="1"/>
</dbReference>
<dbReference type="CDD" id="cd06261">
    <property type="entry name" value="TM_PBP2"/>
    <property type="match status" value="1"/>
</dbReference>
<dbReference type="PANTHER" id="PTHR43744:SF12">
    <property type="entry name" value="ABC TRANSPORTER PERMEASE PROTEIN MG189-RELATED"/>
    <property type="match status" value="1"/>
</dbReference>
<evidence type="ECO:0000313" key="11">
    <source>
        <dbReference type="Proteomes" id="UP001565927"/>
    </source>
</evidence>
<comment type="subcellular location">
    <subcellularLocation>
        <location evidence="1 7">Cell membrane</location>
        <topology evidence="1 7">Multi-pass membrane protein</topology>
    </subcellularLocation>
</comment>
<evidence type="ECO:0000256" key="4">
    <source>
        <dbReference type="ARBA" id="ARBA00022692"/>
    </source>
</evidence>
<organism evidence="10 11">
    <name type="scientific">Kineococcus halophytocola</name>
    <dbReference type="NCBI Taxonomy" id="3234027"/>
    <lineage>
        <taxon>Bacteria</taxon>
        <taxon>Bacillati</taxon>
        <taxon>Actinomycetota</taxon>
        <taxon>Actinomycetes</taxon>
        <taxon>Kineosporiales</taxon>
        <taxon>Kineosporiaceae</taxon>
        <taxon>Kineococcus</taxon>
    </lineage>
</organism>
<comment type="caution">
    <text evidence="10">The sequence shown here is derived from an EMBL/GenBank/DDBJ whole genome shotgun (WGS) entry which is preliminary data.</text>
</comment>
<evidence type="ECO:0000259" key="9">
    <source>
        <dbReference type="PROSITE" id="PS50928"/>
    </source>
</evidence>
<name>A0ABV4H0J1_9ACTN</name>
<keyword evidence="5 7" id="KW-1133">Transmembrane helix</keyword>
<dbReference type="InterPro" id="IPR035906">
    <property type="entry name" value="MetI-like_sf"/>
</dbReference>
<dbReference type="SUPFAM" id="SSF161098">
    <property type="entry name" value="MetI-like"/>
    <property type="match status" value="1"/>
</dbReference>
<keyword evidence="6 7" id="KW-0472">Membrane</keyword>
<keyword evidence="4 7" id="KW-0812">Transmembrane</keyword>
<feature type="region of interest" description="Disordered" evidence="8">
    <location>
        <begin position="1"/>
        <end position="22"/>
    </location>
</feature>
<feature type="transmembrane region" description="Helical" evidence="7">
    <location>
        <begin position="24"/>
        <end position="45"/>
    </location>
</feature>
<feature type="transmembrane region" description="Helical" evidence="7">
    <location>
        <begin position="198"/>
        <end position="223"/>
    </location>
</feature>
<dbReference type="Gene3D" id="1.10.3720.10">
    <property type="entry name" value="MetI-like"/>
    <property type="match status" value="1"/>
</dbReference>
<evidence type="ECO:0000256" key="3">
    <source>
        <dbReference type="ARBA" id="ARBA00022475"/>
    </source>
</evidence>
<accession>A0ABV4H0J1</accession>
<feature type="domain" description="ABC transmembrane type-1" evidence="9">
    <location>
        <begin position="86"/>
        <end position="279"/>
    </location>
</feature>
<dbReference type="RefSeq" id="WP_370441326.1">
    <property type="nucleotide sequence ID" value="NZ_JBGFTU010000009.1"/>
</dbReference>
<evidence type="ECO:0000256" key="2">
    <source>
        <dbReference type="ARBA" id="ARBA00022448"/>
    </source>
</evidence>